<evidence type="ECO:0000259" key="1">
    <source>
        <dbReference type="Pfam" id="PF01266"/>
    </source>
</evidence>
<dbReference type="PANTHER" id="PTHR13847">
    <property type="entry name" value="SARCOSINE DEHYDROGENASE-RELATED"/>
    <property type="match status" value="1"/>
</dbReference>
<feature type="domain" description="FAD dependent oxidoreductase" evidence="1">
    <location>
        <begin position="11"/>
        <end position="359"/>
    </location>
</feature>
<evidence type="ECO:0000313" key="3">
    <source>
        <dbReference type="Proteomes" id="UP001426770"/>
    </source>
</evidence>
<dbReference type="Gene3D" id="3.50.50.60">
    <property type="entry name" value="FAD/NAD(P)-binding domain"/>
    <property type="match status" value="1"/>
</dbReference>
<evidence type="ECO:0000313" key="2">
    <source>
        <dbReference type="EMBL" id="GAA5518232.1"/>
    </source>
</evidence>
<reference evidence="2 3" key="1">
    <citation type="submission" date="2024-02" db="EMBL/GenBank/DDBJ databases">
        <title>Lysinimicrobium sediminis NBRC 112286.</title>
        <authorList>
            <person name="Ichikawa N."/>
            <person name="Katano-Makiyama Y."/>
            <person name="Hidaka K."/>
        </authorList>
    </citation>
    <scope>NUCLEOTIDE SEQUENCE [LARGE SCALE GENOMIC DNA]</scope>
    <source>
        <strain evidence="2 3">NBRC 112286</strain>
    </source>
</reference>
<name>A0ABP9WEF9_9MICO</name>
<keyword evidence="3" id="KW-1185">Reference proteome</keyword>
<organism evidence="2 3">
    <name type="scientific">Demequina sediminis</name>
    <dbReference type="NCBI Taxonomy" id="1930058"/>
    <lineage>
        <taxon>Bacteria</taxon>
        <taxon>Bacillati</taxon>
        <taxon>Actinomycetota</taxon>
        <taxon>Actinomycetes</taxon>
        <taxon>Micrococcales</taxon>
        <taxon>Demequinaceae</taxon>
        <taxon>Demequina</taxon>
    </lineage>
</organism>
<comment type="caution">
    <text evidence="2">The sequence shown here is derived from an EMBL/GenBank/DDBJ whole genome shotgun (WGS) entry which is preliminary data.</text>
</comment>
<protein>
    <recommendedName>
        <fullName evidence="1">FAD dependent oxidoreductase domain-containing protein</fullName>
    </recommendedName>
</protein>
<dbReference type="EMBL" id="BAABRR010000002">
    <property type="protein sequence ID" value="GAA5518232.1"/>
    <property type="molecule type" value="Genomic_DNA"/>
</dbReference>
<dbReference type="InterPro" id="IPR006076">
    <property type="entry name" value="FAD-dep_OxRdtase"/>
</dbReference>
<gene>
    <name evidence="2" type="ORF">Lsed01_00654</name>
</gene>
<proteinExistence type="predicted"/>
<accession>A0ABP9WEF9</accession>
<dbReference type="Proteomes" id="UP001426770">
    <property type="component" value="Unassembled WGS sequence"/>
</dbReference>
<dbReference type="Pfam" id="PF01266">
    <property type="entry name" value="DAO"/>
    <property type="match status" value="1"/>
</dbReference>
<sequence length="388" mass="43178">MDVSPVTARSDAIVIGAGFFGLRIALYLREELGLARVTVIEAESTAMERASYVNQARVHHGYHYPRSILTAYRSRVSSRAWSDEHSPALYTSFRHFYAIASTFSKVNARQFETFCERIGAPLSEVRPPQQAWFSPGHIEKAWEVEEFAFDARVLRTLMLDRVARAGGVEILHNRRVARIESSGSVVSITTADGDVYCAPLAISSVYASTNELHRSAGLPLIPLQLEITEMALVRVPDQLRNAAITVMDGPFFSLMPFPARGLHTLSHVRYTPHARWFDSAEAPDPRPIASRVDLAAQPSNFRPMIADARRYVPSLADLEYVDSVTEVKAVLRLSDASDSRPILVRNDAGIDGYYYVLGAKIDNVDDVLEELSHALVQHGRGVKTEVRQ</sequence>
<dbReference type="Gene3D" id="3.30.9.10">
    <property type="entry name" value="D-Amino Acid Oxidase, subunit A, domain 2"/>
    <property type="match status" value="1"/>
</dbReference>
<dbReference type="SUPFAM" id="SSF51905">
    <property type="entry name" value="FAD/NAD(P)-binding domain"/>
    <property type="match status" value="1"/>
</dbReference>
<dbReference type="InterPro" id="IPR036188">
    <property type="entry name" value="FAD/NAD-bd_sf"/>
</dbReference>